<name>A0A9Q4Q2S0_9EURY</name>
<dbReference type="Proteomes" id="UP001154061">
    <property type="component" value="Unassembled WGS sequence"/>
</dbReference>
<comment type="caution">
    <text evidence="2">The sequence shown here is derived from an EMBL/GenBank/DDBJ whole genome shotgun (WGS) entry which is preliminary data.</text>
</comment>
<dbReference type="Pfam" id="PF18545">
    <property type="entry name" value="HalOD1"/>
    <property type="match status" value="1"/>
</dbReference>
<evidence type="ECO:0000313" key="2">
    <source>
        <dbReference type="EMBL" id="MDF9745518.1"/>
    </source>
</evidence>
<dbReference type="EMBL" id="JAMQOT010000002">
    <property type="protein sequence ID" value="MDF9745518.1"/>
    <property type="molecule type" value="Genomic_DNA"/>
</dbReference>
<dbReference type="RefSeq" id="WP_277521002.1">
    <property type="nucleotide sequence ID" value="NZ_JAMQOT010000002.1"/>
</dbReference>
<dbReference type="AlphaFoldDB" id="A0A9Q4Q2S0"/>
<reference evidence="2" key="1">
    <citation type="submission" date="2022-06" db="EMBL/GenBank/DDBJ databases">
        <title>Natrinema sp. a new haloarchaeum isolate from saline soil.</title>
        <authorList>
            <person name="Strakova D."/>
            <person name="Galisteo C."/>
            <person name="Sanchez-Porro C."/>
            <person name="Ventosa A."/>
        </authorList>
    </citation>
    <scope>NUCLEOTIDE SEQUENCE</scope>
    <source>
        <strain evidence="2">S1CR25-10</strain>
    </source>
</reference>
<keyword evidence="3" id="KW-1185">Reference proteome</keyword>
<organism evidence="2 3">
    <name type="scientific">Natrinema salsiterrestre</name>
    <dbReference type="NCBI Taxonomy" id="2950540"/>
    <lineage>
        <taxon>Archaea</taxon>
        <taxon>Methanobacteriati</taxon>
        <taxon>Methanobacteriota</taxon>
        <taxon>Stenosarchaea group</taxon>
        <taxon>Halobacteria</taxon>
        <taxon>Halobacteriales</taxon>
        <taxon>Natrialbaceae</taxon>
        <taxon>Natrinema</taxon>
    </lineage>
</organism>
<protein>
    <recommendedName>
        <fullName evidence="1">Halobacterial output domain-containing protein</fullName>
    </recommendedName>
</protein>
<dbReference type="InterPro" id="IPR040624">
    <property type="entry name" value="HalOD1"/>
</dbReference>
<evidence type="ECO:0000259" key="1">
    <source>
        <dbReference type="Pfam" id="PF18545"/>
    </source>
</evidence>
<feature type="domain" description="Halobacterial output" evidence="1">
    <location>
        <begin position="29"/>
        <end position="102"/>
    </location>
</feature>
<sequence>MTATHDDHGRSRIDRERKTAFVSHDWAGTDSLTNTIVSTVAELSGRDPTDVDRLYDRIDPESLDALFAPTRDTVARNTGQVSFRLDGYTITVHATGDIVVAPAP</sequence>
<gene>
    <name evidence="2" type="ORF">NDI89_07955</name>
</gene>
<evidence type="ECO:0000313" key="3">
    <source>
        <dbReference type="Proteomes" id="UP001154061"/>
    </source>
</evidence>
<accession>A0A9Q4Q2S0</accession>
<proteinExistence type="predicted"/>